<dbReference type="GO" id="GO:0004662">
    <property type="term" value="F:CAAX-protein geranylgeranyltransferase activity"/>
    <property type="evidence" value="ECO:0007669"/>
    <property type="project" value="TreeGrafter"/>
</dbReference>
<dbReference type="OrthoDB" id="24893at2759"/>
<gene>
    <name evidence="9" type="ORF">M408DRAFT_100737</name>
</gene>
<evidence type="ECO:0000313" key="9">
    <source>
        <dbReference type="EMBL" id="KIM30072.1"/>
    </source>
</evidence>
<keyword evidence="10" id="KW-1185">Reference proteome</keyword>
<evidence type="ECO:0000256" key="6">
    <source>
        <dbReference type="ARBA" id="ARBA00022737"/>
    </source>
</evidence>
<reference evidence="10" key="2">
    <citation type="submission" date="2015-01" db="EMBL/GenBank/DDBJ databases">
        <title>Evolutionary Origins and Diversification of the Mycorrhizal Mutualists.</title>
        <authorList>
            <consortium name="DOE Joint Genome Institute"/>
            <consortium name="Mycorrhizal Genomics Consortium"/>
            <person name="Kohler A."/>
            <person name="Kuo A."/>
            <person name="Nagy L.G."/>
            <person name="Floudas D."/>
            <person name="Copeland A."/>
            <person name="Barry K.W."/>
            <person name="Cichocki N."/>
            <person name="Veneault-Fourrey C."/>
            <person name="LaButti K."/>
            <person name="Lindquist E.A."/>
            <person name="Lipzen A."/>
            <person name="Lundell T."/>
            <person name="Morin E."/>
            <person name="Murat C."/>
            <person name="Riley R."/>
            <person name="Ohm R."/>
            <person name="Sun H."/>
            <person name="Tunlid A."/>
            <person name="Henrissat B."/>
            <person name="Grigoriev I.V."/>
            <person name="Hibbett D.S."/>
            <person name="Martin F."/>
        </authorList>
    </citation>
    <scope>NUCLEOTIDE SEQUENCE [LARGE SCALE GENOMIC DNA]</scope>
    <source>
        <strain evidence="10">MAFF 305830</strain>
    </source>
</reference>
<evidence type="ECO:0000256" key="2">
    <source>
        <dbReference type="ARBA" id="ARBA00010497"/>
    </source>
</evidence>
<dbReference type="SUPFAM" id="SSF48239">
    <property type="entry name" value="Terpenoid cyclases/Protein prenyltransferases"/>
    <property type="match status" value="1"/>
</dbReference>
<dbReference type="Pfam" id="PF00432">
    <property type="entry name" value="Prenyltrans"/>
    <property type="match status" value="1"/>
</dbReference>
<evidence type="ECO:0000259" key="8">
    <source>
        <dbReference type="Pfam" id="PF00432"/>
    </source>
</evidence>
<evidence type="ECO:0000256" key="7">
    <source>
        <dbReference type="ARBA" id="ARBA00022833"/>
    </source>
</evidence>
<keyword evidence="5" id="KW-0479">Metal-binding</keyword>
<comment type="cofactor">
    <cofactor evidence="1">
        <name>Zn(2+)</name>
        <dbReference type="ChEBI" id="CHEBI:29105"/>
    </cofactor>
</comment>
<keyword evidence="7" id="KW-0862">Zinc</keyword>
<dbReference type="InterPro" id="IPR001330">
    <property type="entry name" value="Prenyltrans"/>
</dbReference>
<keyword evidence="6" id="KW-0677">Repeat</keyword>
<dbReference type="HOGENOM" id="CLU_028946_2_2_1"/>
<dbReference type="InterPro" id="IPR045089">
    <property type="entry name" value="PGGT1B-like"/>
</dbReference>
<protein>
    <recommendedName>
        <fullName evidence="8">Prenyltransferase alpha-alpha toroid domain-containing protein</fullName>
    </recommendedName>
</protein>
<sequence>MSDQAIVPDRQQQLPIYAKAHISSAIRFLRQGLPRTGIDNDQARLVIGFYCLATLDILDALESASSESEKEGWRSWIWAQQIRGIWGSGFRGSPGAATNQPASSEYDPPFLIMTYAALLSLAILRDPLTQLDREGLRKYLKISQREDGSFKLFPTSEEYDLRMTYCAFSICSMLDDWSSINIPSAVTFIQSCRTYEGGYGQEPNNEAHGGSTYCALASLHLVPPSSNYAGSSALLTPAQHAQTTRWLLHCQDASETGGGFAGRTNKVQDACYCFWCGASLDILGMAQVVNADANASFLLECQFRFGGIRKDRVSNPDPYHTYLALASLNILSKDTTNPPFEEALDPLWNARASTQLWLKQRLHATPATAAPA</sequence>
<comment type="similarity">
    <text evidence="2">Belongs to the protein prenyltransferase subunit beta family.</text>
</comment>
<reference evidence="9 10" key="1">
    <citation type="submission" date="2014-04" db="EMBL/GenBank/DDBJ databases">
        <authorList>
            <consortium name="DOE Joint Genome Institute"/>
            <person name="Kuo A."/>
            <person name="Zuccaro A."/>
            <person name="Kohler A."/>
            <person name="Nagy L.G."/>
            <person name="Floudas D."/>
            <person name="Copeland A."/>
            <person name="Barry K.W."/>
            <person name="Cichocki N."/>
            <person name="Veneault-Fourrey C."/>
            <person name="LaButti K."/>
            <person name="Lindquist E.A."/>
            <person name="Lipzen A."/>
            <person name="Lundell T."/>
            <person name="Morin E."/>
            <person name="Murat C."/>
            <person name="Sun H."/>
            <person name="Tunlid A."/>
            <person name="Henrissat B."/>
            <person name="Grigoriev I.V."/>
            <person name="Hibbett D.S."/>
            <person name="Martin F."/>
            <person name="Nordberg H.P."/>
            <person name="Cantor M.N."/>
            <person name="Hua S.X."/>
        </authorList>
    </citation>
    <scope>NUCLEOTIDE SEQUENCE [LARGE SCALE GENOMIC DNA]</scope>
    <source>
        <strain evidence="9 10">MAFF 305830</strain>
    </source>
</reference>
<dbReference type="InterPro" id="IPR008930">
    <property type="entry name" value="Terpenoid_cyclase/PrenylTrfase"/>
</dbReference>
<dbReference type="EMBL" id="KN824286">
    <property type="protein sequence ID" value="KIM30072.1"/>
    <property type="molecule type" value="Genomic_DNA"/>
</dbReference>
<proteinExistence type="inferred from homology"/>
<dbReference type="GO" id="GO:0046872">
    <property type="term" value="F:metal ion binding"/>
    <property type="evidence" value="ECO:0007669"/>
    <property type="project" value="UniProtKB-KW"/>
</dbReference>
<evidence type="ECO:0000256" key="1">
    <source>
        <dbReference type="ARBA" id="ARBA00001947"/>
    </source>
</evidence>
<dbReference type="GO" id="GO:0005953">
    <property type="term" value="C:CAAX-protein geranylgeranyltransferase complex"/>
    <property type="evidence" value="ECO:0007669"/>
    <property type="project" value="TreeGrafter"/>
</dbReference>
<evidence type="ECO:0000256" key="3">
    <source>
        <dbReference type="ARBA" id="ARBA00022602"/>
    </source>
</evidence>
<evidence type="ECO:0000256" key="5">
    <source>
        <dbReference type="ARBA" id="ARBA00022723"/>
    </source>
</evidence>
<organism evidence="9 10">
    <name type="scientific">Serendipita vermifera MAFF 305830</name>
    <dbReference type="NCBI Taxonomy" id="933852"/>
    <lineage>
        <taxon>Eukaryota</taxon>
        <taxon>Fungi</taxon>
        <taxon>Dikarya</taxon>
        <taxon>Basidiomycota</taxon>
        <taxon>Agaricomycotina</taxon>
        <taxon>Agaricomycetes</taxon>
        <taxon>Sebacinales</taxon>
        <taxon>Serendipitaceae</taxon>
        <taxon>Serendipita</taxon>
    </lineage>
</organism>
<accession>A0A0C2XM81</accession>
<keyword evidence="3" id="KW-0637">Prenyltransferase</keyword>
<evidence type="ECO:0000313" key="10">
    <source>
        <dbReference type="Proteomes" id="UP000054097"/>
    </source>
</evidence>
<dbReference type="AlphaFoldDB" id="A0A0C2XM81"/>
<dbReference type="PANTHER" id="PTHR11774">
    <property type="entry name" value="GERANYLGERANYL TRANSFERASE TYPE BETA SUBUNIT"/>
    <property type="match status" value="1"/>
</dbReference>
<dbReference type="Proteomes" id="UP000054097">
    <property type="component" value="Unassembled WGS sequence"/>
</dbReference>
<dbReference type="PANTHER" id="PTHR11774:SF4">
    <property type="entry name" value="GERANYLGERANYL TRANSFERASE TYPE-1 SUBUNIT BETA"/>
    <property type="match status" value="1"/>
</dbReference>
<evidence type="ECO:0000256" key="4">
    <source>
        <dbReference type="ARBA" id="ARBA00022679"/>
    </source>
</evidence>
<name>A0A0C2XM81_SERVB</name>
<keyword evidence="4" id="KW-0808">Transferase</keyword>
<dbReference type="STRING" id="933852.A0A0C2XM81"/>
<dbReference type="Gene3D" id="1.50.10.20">
    <property type="match status" value="1"/>
</dbReference>
<feature type="domain" description="Prenyltransferase alpha-alpha toroid" evidence="8">
    <location>
        <begin position="19"/>
        <end position="335"/>
    </location>
</feature>